<keyword evidence="2" id="KW-1185">Reference proteome</keyword>
<feature type="compositionally biased region" description="Low complexity" evidence="1">
    <location>
        <begin position="521"/>
        <end position="539"/>
    </location>
</feature>
<dbReference type="Proteomes" id="UP000515125">
    <property type="component" value="Unplaced"/>
</dbReference>
<dbReference type="AlphaFoldDB" id="A0A6P6S433"/>
<sequence>MEARTGWRESQERHLLQNLVVSLQHMSSELKQLQTAAARHLRGFYCNCRRSAQPCQQHRPTHPQQTHPRPSSPAYSWQRLPHQQGEQQQGEQQQGEQQQGEQQQRQDCAEPLDAISTLRCSQVPPLPIKDPLPHPRLGASRSQQQQQQQDQQQQHQEEQQQEGSWPLERSSQQARTLGFSCRNPQHASLAWLAASSATAAVVADLPANSPPPASCCCPPSPTALNRPALCNSPPPCASSGSAEPPACRRRFVHFEKEASRVLLDPSELPDVPRPHGVAVAPVAVIRPHRGLMERVKDRLRLRRHSGEAVATGVASVFWWLPSPCCREGTCYRPPPPAPLSVQQQVLQSRQERSNTRSSSSSSSSSSAFPTGLGHHHVRPRLYVPAPAPSPTYAAAARLLPNAGGVSYPQEISPANRLKRQQQQRLVIQEQRQHRTHRIGDSPAAAPTNAAPLAPTNASPLADSLQQQQQRLRQLREQLAAEASAARREQRASKHCRDALTKSSTGASSISSSSGQTRELLRGTASSSSLLGGTSSELDTNLSPFRREGAYAPQHTLSTVSTPLEAYDDE</sequence>
<dbReference type="GeneID" id="113147647"/>
<feature type="compositionally biased region" description="Low complexity" evidence="1">
    <location>
        <begin position="339"/>
        <end position="348"/>
    </location>
</feature>
<protein>
    <submittedName>
        <fullName evidence="3">Serine/arginine repetitive matrix protein 1-like</fullName>
    </submittedName>
</protein>
<dbReference type="RefSeq" id="XP_026194599.1">
    <property type="nucleotide sequence ID" value="XM_026338814.1"/>
</dbReference>
<evidence type="ECO:0000256" key="1">
    <source>
        <dbReference type="SAM" id="MobiDB-lite"/>
    </source>
</evidence>
<evidence type="ECO:0000313" key="3">
    <source>
        <dbReference type="RefSeq" id="XP_026194599.1"/>
    </source>
</evidence>
<feature type="region of interest" description="Disordered" evidence="1">
    <location>
        <begin position="336"/>
        <end position="375"/>
    </location>
</feature>
<gene>
    <name evidence="3" type="primary">LOC113147647</name>
</gene>
<feature type="compositionally biased region" description="Low complexity" evidence="1">
    <location>
        <begin position="357"/>
        <end position="366"/>
    </location>
</feature>
<feature type="compositionally biased region" description="Basic and acidic residues" evidence="1">
    <location>
        <begin position="484"/>
        <end position="499"/>
    </location>
</feature>
<feature type="compositionally biased region" description="Low complexity" evidence="1">
    <location>
        <begin position="83"/>
        <end position="103"/>
    </location>
</feature>
<organism evidence="2 3">
    <name type="scientific">Cyclospora cayetanensis</name>
    <dbReference type="NCBI Taxonomy" id="88456"/>
    <lineage>
        <taxon>Eukaryota</taxon>
        <taxon>Sar</taxon>
        <taxon>Alveolata</taxon>
        <taxon>Apicomplexa</taxon>
        <taxon>Conoidasida</taxon>
        <taxon>Coccidia</taxon>
        <taxon>Eucoccidiorida</taxon>
        <taxon>Eimeriorina</taxon>
        <taxon>Eimeriidae</taxon>
        <taxon>Cyclospora</taxon>
    </lineage>
</organism>
<reference evidence="3" key="1">
    <citation type="submission" date="2025-08" db="UniProtKB">
        <authorList>
            <consortium name="RefSeq"/>
        </authorList>
    </citation>
    <scope>IDENTIFICATION</scope>
</reference>
<evidence type="ECO:0000313" key="2">
    <source>
        <dbReference type="Proteomes" id="UP000515125"/>
    </source>
</evidence>
<feature type="compositionally biased region" description="Low complexity" evidence="1">
    <location>
        <begin position="502"/>
        <end position="513"/>
    </location>
</feature>
<name>A0A6P6S433_9EIME</name>
<feature type="compositionally biased region" description="Low complexity" evidence="1">
    <location>
        <begin position="143"/>
        <end position="154"/>
    </location>
</feature>
<feature type="region of interest" description="Disordered" evidence="1">
    <location>
        <begin position="54"/>
        <end position="176"/>
    </location>
</feature>
<feature type="region of interest" description="Disordered" evidence="1">
    <location>
        <begin position="415"/>
        <end position="569"/>
    </location>
</feature>
<accession>A0A6P6S433</accession>
<feature type="compositionally biased region" description="Low complexity" evidence="1">
    <location>
        <begin position="441"/>
        <end position="483"/>
    </location>
</feature>
<proteinExistence type="predicted"/>
<feature type="compositionally biased region" description="Low complexity" evidence="1">
    <location>
        <begin position="54"/>
        <end position="69"/>
    </location>
</feature>